<evidence type="ECO:0000256" key="13">
    <source>
        <dbReference type="RuleBase" id="RU003357"/>
    </source>
</evidence>
<proteinExistence type="inferred from homology"/>
<evidence type="ECO:0000256" key="6">
    <source>
        <dbReference type="ARBA" id="ARBA00022729"/>
    </source>
</evidence>
<dbReference type="InterPro" id="IPR000531">
    <property type="entry name" value="Beta-barrel_TonB"/>
</dbReference>
<feature type="region of interest" description="Disordered" evidence="14">
    <location>
        <begin position="21"/>
        <end position="48"/>
    </location>
</feature>
<protein>
    <recommendedName>
        <fullName evidence="20">TonB-dependent receptor</fullName>
    </recommendedName>
</protein>
<reference evidence="18 19" key="1">
    <citation type="journal article" date="2019" name="Nat. Microbiol.">
        <title>Mediterranean grassland soil C-N compound turnover is dependent on rainfall and depth, and is mediated by genomically divergent microorganisms.</title>
        <authorList>
            <person name="Diamond S."/>
            <person name="Andeer P.F."/>
            <person name="Li Z."/>
            <person name="Crits-Christoph A."/>
            <person name="Burstein D."/>
            <person name="Anantharaman K."/>
            <person name="Lane K.R."/>
            <person name="Thomas B.C."/>
            <person name="Pan C."/>
            <person name="Northen T.R."/>
            <person name="Banfield J.F."/>
        </authorList>
    </citation>
    <scope>NUCLEOTIDE SEQUENCE [LARGE SCALE GENOMIC DNA]</scope>
    <source>
        <strain evidence="18">WS_8</strain>
    </source>
</reference>
<evidence type="ECO:0000313" key="18">
    <source>
        <dbReference type="EMBL" id="TMQ66866.1"/>
    </source>
</evidence>
<name>A0A538TTC3_UNCEI</name>
<evidence type="ECO:0000256" key="9">
    <source>
        <dbReference type="ARBA" id="ARBA00023077"/>
    </source>
</evidence>
<evidence type="ECO:0008006" key="20">
    <source>
        <dbReference type="Google" id="ProtNLM"/>
    </source>
</evidence>
<dbReference type="AlphaFoldDB" id="A0A538TTC3"/>
<dbReference type="PANTHER" id="PTHR32552">
    <property type="entry name" value="FERRICHROME IRON RECEPTOR-RELATED"/>
    <property type="match status" value="1"/>
</dbReference>
<evidence type="ECO:0000256" key="12">
    <source>
        <dbReference type="PROSITE-ProRule" id="PRU01360"/>
    </source>
</evidence>
<dbReference type="Pfam" id="PF00593">
    <property type="entry name" value="TonB_dep_Rec_b-barrel"/>
    <property type="match status" value="1"/>
</dbReference>
<feature type="domain" description="TonB-dependent receptor-like beta-barrel" evidence="16">
    <location>
        <begin position="290"/>
        <end position="723"/>
    </location>
</feature>
<keyword evidence="2 12" id="KW-0813">Transport</keyword>
<keyword evidence="4" id="KW-0410">Iron transport</keyword>
<organism evidence="18 19">
    <name type="scientific">Eiseniibacteriota bacterium</name>
    <dbReference type="NCBI Taxonomy" id="2212470"/>
    <lineage>
        <taxon>Bacteria</taxon>
        <taxon>Candidatus Eiseniibacteriota</taxon>
    </lineage>
</organism>
<keyword evidence="5 12" id="KW-0812">Transmembrane</keyword>
<dbReference type="InterPro" id="IPR039426">
    <property type="entry name" value="TonB-dep_rcpt-like"/>
</dbReference>
<evidence type="ECO:0000259" key="16">
    <source>
        <dbReference type="Pfam" id="PF00593"/>
    </source>
</evidence>
<keyword evidence="10 12" id="KW-0472">Membrane</keyword>
<comment type="similarity">
    <text evidence="12 13">Belongs to the TonB-dependent receptor family.</text>
</comment>
<evidence type="ECO:0000256" key="4">
    <source>
        <dbReference type="ARBA" id="ARBA00022496"/>
    </source>
</evidence>
<feature type="chain" id="PRO_5021913407" description="TonB-dependent receptor" evidence="15">
    <location>
        <begin position="25"/>
        <end position="781"/>
    </location>
</feature>
<keyword evidence="7" id="KW-0408">Iron</keyword>
<evidence type="ECO:0000256" key="11">
    <source>
        <dbReference type="ARBA" id="ARBA00023237"/>
    </source>
</evidence>
<evidence type="ECO:0000256" key="8">
    <source>
        <dbReference type="ARBA" id="ARBA00023065"/>
    </source>
</evidence>
<evidence type="ECO:0000256" key="1">
    <source>
        <dbReference type="ARBA" id="ARBA00004571"/>
    </source>
</evidence>
<dbReference type="PANTHER" id="PTHR32552:SF68">
    <property type="entry name" value="FERRICHROME OUTER MEMBRANE TRANSPORTER_PHAGE RECEPTOR"/>
    <property type="match status" value="1"/>
</dbReference>
<keyword evidence="3 12" id="KW-1134">Transmembrane beta strand</keyword>
<dbReference type="GO" id="GO:0009279">
    <property type="term" value="C:cell outer membrane"/>
    <property type="evidence" value="ECO:0007669"/>
    <property type="project" value="UniProtKB-SubCell"/>
</dbReference>
<dbReference type="Pfam" id="PF07715">
    <property type="entry name" value="Plug"/>
    <property type="match status" value="1"/>
</dbReference>
<dbReference type="GO" id="GO:0015344">
    <property type="term" value="F:siderophore uptake transmembrane transporter activity"/>
    <property type="evidence" value="ECO:0007669"/>
    <property type="project" value="TreeGrafter"/>
</dbReference>
<feature type="signal peptide" evidence="15">
    <location>
        <begin position="1"/>
        <end position="24"/>
    </location>
</feature>
<evidence type="ECO:0000256" key="7">
    <source>
        <dbReference type="ARBA" id="ARBA00023004"/>
    </source>
</evidence>
<keyword evidence="9 13" id="KW-0798">TonB box</keyword>
<comment type="caution">
    <text evidence="18">The sequence shown here is derived from an EMBL/GenBank/DDBJ whole genome shotgun (WGS) entry which is preliminary data.</text>
</comment>
<evidence type="ECO:0000259" key="17">
    <source>
        <dbReference type="Pfam" id="PF07715"/>
    </source>
</evidence>
<accession>A0A538TTC3</accession>
<sequence>MRAKPWLAIAATGVACLAAPSTTAGPKPAPDPLAQVEPSASSQPPDTLDRIVPLPEVVVSTARASDRAPIARSVLGRAAIARINWGQDTPMALTTLPGVYAYSDAGNGVGYSYLSIRGFPQRRISVLINGVPLNDPESHEVYWIDHPDLLASSADVQVQRGVGSALYGAASVGGSVDLETPAFGEVGRTRVAVGYGSYRTRRAMVEMDSGHLAGDWSWYGRYSRIETDGYRDQSWTKVWSYYLSTRKVLGDQVLRLDLFGGPEETHLAYKGVPQSTLDGGLTGSVARDRRYNPLTYPYEADHFFEPHYEIVHSWAPSPSLTLTQTLFWFDGRGYYDEERRGEALSSYRLDTLFTADSTRLPRGYYLQNGDGSLVQVGGVYRGVLTDVVRRRTVADQHYGWVPRLKIGHRDGELIVGGELRAHDGRHFGEVLGGNGLPAGTSSVHRYYDFHPRTFACGLFAREQWRPVPALTMTADLAWRHQGYHLRGERFQGLAFDQSYDFALPRLGATWQPREGLSVFGSWALSRREPRFVDLYKGEQATGLPLYKEIDSARGIYRDPYVRPERVNDWELGSSLKLGGVAASVNLYRMDFRDELVDYQFNSDLYDWVTTNAAGSVHQGAELALAAGSRLARDLSLTFDANLTLADNHFARFVESVDATTRLRRDGNAIPFFPARLANASVRASWKSIELGTEVQYAGRIFLDASEDQAASIAPRTVVNVSGACRARLAGGAAGLKLRVLNVLDKRYVTGGYFDYDDAGNYVPLLIPAATRSILAGLEMEW</sequence>
<feature type="domain" description="TonB-dependent receptor plug" evidence="17">
    <location>
        <begin position="67"/>
        <end position="174"/>
    </location>
</feature>
<dbReference type="InterPro" id="IPR037066">
    <property type="entry name" value="Plug_dom_sf"/>
</dbReference>
<evidence type="ECO:0000256" key="3">
    <source>
        <dbReference type="ARBA" id="ARBA00022452"/>
    </source>
</evidence>
<keyword evidence="6 15" id="KW-0732">Signal</keyword>
<dbReference type="InterPro" id="IPR012910">
    <property type="entry name" value="Plug_dom"/>
</dbReference>
<dbReference type="SUPFAM" id="SSF56935">
    <property type="entry name" value="Porins"/>
    <property type="match status" value="1"/>
</dbReference>
<evidence type="ECO:0000256" key="2">
    <source>
        <dbReference type="ARBA" id="ARBA00022448"/>
    </source>
</evidence>
<keyword evidence="11 12" id="KW-0998">Cell outer membrane</keyword>
<evidence type="ECO:0000256" key="10">
    <source>
        <dbReference type="ARBA" id="ARBA00023136"/>
    </source>
</evidence>
<evidence type="ECO:0000313" key="19">
    <source>
        <dbReference type="Proteomes" id="UP000316609"/>
    </source>
</evidence>
<comment type="subcellular location">
    <subcellularLocation>
        <location evidence="1 12">Cell outer membrane</location>
        <topology evidence="1 12">Multi-pass membrane protein</topology>
    </subcellularLocation>
</comment>
<keyword evidence="8" id="KW-0406">Ion transport</keyword>
<dbReference type="InterPro" id="IPR036942">
    <property type="entry name" value="Beta-barrel_TonB_sf"/>
</dbReference>
<dbReference type="PROSITE" id="PS52016">
    <property type="entry name" value="TONB_DEPENDENT_REC_3"/>
    <property type="match status" value="1"/>
</dbReference>
<gene>
    <name evidence="18" type="ORF">E6K78_05915</name>
</gene>
<evidence type="ECO:0000256" key="15">
    <source>
        <dbReference type="SAM" id="SignalP"/>
    </source>
</evidence>
<dbReference type="Gene3D" id="2.40.170.20">
    <property type="entry name" value="TonB-dependent receptor, beta-barrel domain"/>
    <property type="match status" value="1"/>
</dbReference>
<dbReference type="PROSITE" id="PS51257">
    <property type="entry name" value="PROKAR_LIPOPROTEIN"/>
    <property type="match status" value="1"/>
</dbReference>
<evidence type="ECO:0000256" key="14">
    <source>
        <dbReference type="SAM" id="MobiDB-lite"/>
    </source>
</evidence>
<evidence type="ECO:0000256" key="5">
    <source>
        <dbReference type="ARBA" id="ARBA00022692"/>
    </source>
</evidence>
<dbReference type="Gene3D" id="2.170.130.10">
    <property type="entry name" value="TonB-dependent receptor, plug domain"/>
    <property type="match status" value="1"/>
</dbReference>
<dbReference type="EMBL" id="VBOY01000052">
    <property type="protein sequence ID" value="TMQ66866.1"/>
    <property type="molecule type" value="Genomic_DNA"/>
</dbReference>
<dbReference type="Proteomes" id="UP000316609">
    <property type="component" value="Unassembled WGS sequence"/>
</dbReference>